<keyword evidence="5 9" id="KW-0653">Protein transport</keyword>
<evidence type="ECO:0000256" key="2">
    <source>
        <dbReference type="ARBA" id="ARBA00022448"/>
    </source>
</evidence>
<dbReference type="AlphaFoldDB" id="A0A660SB01"/>
<dbReference type="Pfam" id="PF02355">
    <property type="entry name" value="SecD_SecF_C"/>
    <property type="match status" value="1"/>
</dbReference>
<evidence type="ECO:0000313" key="13">
    <source>
        <dbReference type="EMBL" id="RKX67919.1"/>
    </source>
</evidence>
<feature type="domain" description="Protein export membrane protein SecD/SecF C-terminal" evidence="10">
    <location>
        <begin position="337"/>
        <end position="503"/>
    </location>
</feature>
<gene>
    <name evidence="9 13" type="primary">secD</name>
    <name evidence="13" type="ORF">DRP44_00885</name>
</gene>
<evidence type="ECO:0000259" key="11">
    <source>
        <dbReference type="Pfam" id="PF21760"/>
    </source>
</evidence>
<dbReference type="GO" id="GO:0015450">
    <property type="term" value="F:protein-transporting ATPase activity"/>
    <property type="evidence" value="ECO:0007669"/>
    <property type="project" value="InterPro"/>
</dbReference>
<dbReference type="InterPro" id="IPR054384">
    <property type="entry name" value="SecDF_P1_head"/>
</dbReference>
<feature type="domain" description="Protein translocase subunit SecDF P1" evidence="11">
    <location>
        <begin position="84"/>
        <end position="140"/>
    </location>
</feature>
<dbReference type="NCBIfam" id="TIGR01129">
    <property type="entry name" value="secD"/>
    <property type="match status" value="1"/>
</dbReference>
<keyword evidence="2 9" id="KW-0813">Transport</keyword>
<dbReference type="HAMAP" id="MF_01463_B">
    <property type="entry name" value="SecD_B"/>
    <property type="match status" value="1"/>
</dbReference>
<comment type="caution">
    <text evidence="13">The sequence shown here is derived from an EMBL/GenBank/DDBJ whole genome shotgun (WGS) entry which is preliminary data.</text>
</comment>
<dbReference type="InterPro" id="IPR048634">
    <property type="entry name" value="SecD_SecF_C"/>
</dbReference>
<dbReference type="InterPro" id="IPR022813">
    <property type="entry name" value="SecD/SecF_arch_bac"/>
</dbReference>
<evidence type="ECO:0000256" key="1">
    <source>
        <dbReference type="ARBA" id="ARBA00004651"/>
    </source>
</evidence>
<dbReference type="GO" id="GO:0065002">
    <property type="term" value="P:intracellular protein transmembrane transport"/>
    <property type="evidence" value="ECO:0007669"/>
    <property type="project" value="UniProtKB-UniRule"/>
</dbReference>
<dbReference type="PANTHER" id="PTHR30081:SF1">
    <property type="entry name" value="PROTEIN TRANSLOCASE SUBUNIT SECD"/>
    <property type="match status" value="1"/>
</dbReference>
<evidence type="ECO:0000256" key="6">
    <source>
        <dbReference type="ARBA" id="ARBA00022989"/>
    </source>
</evidence>
<feature type="transmembrane region" description="Helical" evidence="9">
    <location>
        <begin position="452"/>
        <end position="474"/>
    </location>
</feature>
<feature type="transmembrane region" description="Helical" evidence="9">
    <location>
        <begin position="385"/>
        <end position="404"/>
    </location>
</feature>
<evidence type="ECO:0000256" key="7">
    <source>
        <dbReference type="ARBA" id="ARBA00023010"/>
    </source>
</evidence>
<accession>A0A660SB01</accession>
<evidence type="ECO:0000256" key="4">
    <source>
        <dbReference type="ARBA" id="ARBA00022692"/>
    </source>
</evidence>
<evidence type="ECO:0000313" key="14">
    <source>
        <dbReference type="Proteomes" id="UP000282321"/>
    </source>
</evidence>
<dbReference type="Gene3D" id="1.20.1640.10">
    <property type="entry name" value="Multidrug efflux transporter AcrB transmembrane domain"/>
    <property type="match status" value="1"/>
</dbReference>
<comment type="function">
    <text evidence="9">Part of the Sec protein translocase complex. Interacts with the SecYEG preprotein conducting channel. SecDF uses the proton motive force (PMF) to complete protein translocation after the ATP-dependent function of SecA.</text>
</comment>
<dbReference type="Pfam" id="PF22599">
    <property type="entry name" value="SecDF_P1_head"/>
    <property type="match status" value="1"/>
</dbReference>
<evidence type="ECO:0000256" key="3">
    <source>
        <dbReference type="ARBA" id="ARBA00022475"/>
    </source>
</evidence>
<evidence type="ECO:0000256" key="8">
    <source>
        <dbReference type="ARBA" id="ARBA00023136"/>
    </source>
</evidence>
<comment type="similarity">
    <text evidence="9">Belongs to the SecD/SecF family. SecD subfamily.</text>
</comment>
<evidence type="ECO:0000259" key="12">
    <source>
        <dbReference type="Pfam" id="PF22599"/>
    </source>
</evidence>
<dbReference type="InterPro" id="IPR055344">
    <property type="entry name" value="SecD_SecF_C_bact"/>
</dbReference>
<dbReference type="InterPro" id="IPR005791">
    <property type="entry name" value="SecD"/>
</dbReference>
<dbReference type="Gene3D" id="3.30.1360.200">
    <property type="match status" value="1"/>
</dbReference>
<evidence type="ECO:0000256" key="5">
    <source>
        <dbReference type="ARBA" id="ARBA00022927"/>
    </source>
</evidence>
<dbReference type="GO" id="GO:0043952">
    <property type="term" value="P:protein transport by the Sec complex"/>
    <property type="evidence" value="ECO:0007669"/>
    <property type="project" value="UniProtKB-UniRule"/>
</dbReference>
<sequence>MKQGFTWKFLIIFIVLLLAIWQISYTIKFMGLTEQQKAKMDPVKLSRLENRAIHLGLDLSGGMHIILEVDKSKLRPEDAKGATDRALEVIRNRIDQYGVSEPTIQKQGSDRILVELPGVVDKNRARELIGKTALLEFKLVVNSTKTQEIIKKIDEALSKSELAKQDSAYAENMFSSIAIYNGYSIKVLKSDVPLVEKLLKRDDVKSAIPSDVQFLWGANPKSSDTQERDLYLVYKKTLLTGAAIVDARAGIGTSNNPMGVKVDITMTRKAAGKWAAITGANIGENIAIVLDNIVQSAPRVMSRIPNGRSEIEMGSSTMDDAKALAVILKAGALPAPVKIIEERVVGPTMGLDSIRQGVNAILIGGLLVLLFMAVYYNLSGLVADFALVFNVLILLATLSLFRATLTLPGLAGIVLTIGTAVDANVLIFERIREEIRAGKTYRTAIDSGYEKAFTTILDANATTLLAAIILYWFGSGEVKGFAVTLSIGIVVSFFTAIFVTRVFFDWAVTKFNIKKIKI</sequence>
<feature type="transmembrane region" description="Helical" evidence="9">
    <location>
        <begin position="357"/>
        <end position="378"/>
    </location>
</feature>
<comment type="subcellular location">
    <subcellularLocation>
        <location evidence="1 9">Cell membrane</location>
        <topology evidence="1 9">Multi-pass membrane protein</topology>
    </subcellularLocation>
</comment>
<dbReference type="GO" id="GO:0005886">
    <property type="term" value="C:plasma membrane"/>
    <property type="evidence" value="ECO:0007669"/>
    <property type="project" value="UniProtKB-SubCell"/>
</dbReference>
<keyword evidence="3 9" id="KW-1003">Cell membrane</keyword>
<protein>
    <recommendedName>
        <fullName evidence="9">Protein translocase subunit SecD</fullName>
    </recommendedName>
</protein>
<dbReference type="SUPFAM" id="SSF82866">
    <property type="entry name" value="Multidrug efflux transporter AcrB transmembrane domain"/>
    <property type="match status" value="1"/>
</dbReference>
<dbReference type="FunFam" id="1.20.1640.10:FF:000004">
    <property type="entry name" value="Protein translocase subunit SecD"/>
    <property type="match status" value="1"/>
</dbReference>
<proteinExistence type="inferred from homology"/>
<evidence type="ECO:0000259" key="10">
    <source>
        <dbReference type="Pfam" id="PF02355"/>
    </source>
</evidence>
<dbReference type="Proteomes" id="UP000282321">
    <property type="component" value="Unassembled WGS sequence"/>
</dbReference>
<reference evidence="13 14" key="1">
    <citation type="submission" date="2018-06" db="EMBL/GenBank/DDBJ databases">
        <title>Extensive metabolic versatility and redundancy in microbially diverse, dynamic hydrothermal sediments.</title>
        <authorList>
            <person name="Dombrowski N."/>
            <person name="Teske A."/>
            <person name="Baker B.J."/>
        </authorList>
    </citation>
    <scope>NUCLEOTIDE SEQUENCE [LARGE SCALE GENOMIC DNA]</scope>
    <source>
        <strain evidence="13">B35_G9</strain>
    </source>
</reference>
<dbReference type="InterPro" id="IPR048631">
    <property type="entry name" value="SecD_1st"/>
</dbReference>
<comment type="caution">
    <text evidence="9">Lacks conserved residue(s) required for the propagation of feature annotation.</text>
</comment>
<comment type="subunit">
    <text evidence="9">Forms a complex with SecF. Part of the essential Sec protein translocation apparatus which comprises SecA, SecYEG and auxiliary proteins SecDF. Other proteins may also be involved.</text>
</comment>
<dbReference type="Pfam" id="PF21760">
    <property type="entry name" value="SecD_1st"/>
    <property type="match status" value="1"/>
</dbReference>
<name>A0A660SB01_UNCT6</name>
<keyword evidence="6 9" id="KW-1133">Transmembrane helix</keyword>
<dbReference type="PANTHER" id="PTHR30081">
    <property type="entry name" value="PROTEIN-EXPORT MEMBRANE PROTEIN SEC"/>
    <property type="match status" value="1"/>
</dbReference>
<feature type="transmembrane region" description="Helical" evidence="9">
    <location>
        <begin position="410"/>
        <end position="431"/>
    </location>
</feature>
<keyword evidence="4 9" id="KW-0812">Transmembrane</keyword>
<keyword evidence="7 9" id="KW-0811">Translocation</keyword>
<dbReference type="GO" id="GO:0006605">
    <property type="term" value="P:protein targeting"/>
    <property type="evidence" value="ECO:0007669"/>
    <property type="project" value="UniProtKB-UniRule"/>
</dbReference>
<feature type="transmembrane region" description="Helical" evidence="9">
    <location>
        <begin position="480"/>
        <end position="504"/>
    </location>
</feature>
<dbReference type="PRINTS" id="PR00702">
    <property type="entry name" value="ACRIFLAVINRP"/>
</dbReference>
<feature type="domain" description="SecDF P1 head subdomain" evidence="12">
    <location>
        <begin position="227"/>
        <end position="335"/>
    </location>
</feature>
<dbReference type="EMBL" id="QNBC01000006">
    <property type="protein sequence ID" value="RKX67919.1"/>
    <property type="molecule type" value="Genomic_DNA"/>
</dbReference>
<dbReference type="InterPro" id="IPR001036">
    <property type="entry name" value="Acrflvin-R"/>
</dbReference>
<organism evidence="13 14">
    <name type="scientific">candidate division TA06 bacterium</name>
    <dbReference type="NCBI Taxonomy" id="2250710"/>
    <lineage>
        <taxon>Bacteria</taxon>
        <taxon>Bacteria division TA06</taxon>
    </lineage>
</organism>
<keyword evidence="8 9" id="KW-0472">Membrane</keyword>
<dbReference type="NCBIfam" id="TIGR00916">
    <property type="entry name" value="2A0604s01"/>
    <property type="match status" value="1"/>
</dbReference>
<dbReference type="Gene3D" id="3.30.70.3220">
    <property type="match status" value="1"/>
</dbReference>
<evidence type="ECO:0000256" key="9">
    <source>
        <dbReference type="HAMAP-Rule" id="MF_01463"/>
    </source>
</evidence>